<sequence>MVYSLSPTRSLVWGGLAATVLVLNQVGVLDSLLGLDSPAQASGQVEVQDGTFAEAEAMARQHLNAFVAQAEQRPDGWNNMALQVEFADGPDVERIWVEQFTRVQGDLFRGTLVSDGATIDEMAQGRVVTFRQGQVYDWSFQQNGRAYGYFSVRAELPSMTSARADIMRGFLADQPLPRGW</sequence>
<gene>
    <name evidence="2" type="ORF">PRI8871_02667</name>
</gene>
<evidence type="ECO:0000313" key="2">
    <source>
        <dbReference type="EMBL" id="SPF80854.1"/>
    </source>
</evidence>
<keyword evidence="3" id="KW-1185">Reference proteome</keyword>
<organism evidence="2 3">
    <name type="scientific">Pseudoprimorskyibacter insulae</name>
    <dbReference type="NCBI Taxonomy" id="1695997"/>
    <lineage>
        <taxon>Bacteria</taxon>
        <taxon>Pseudomonadati</taxon>
        <taxon>Pseudomonadota</taxon>
        <taxon>Alphaproteobacteria</taxon>
        <taxon>Rhodobacterales</taxon>
        <taxon>Paracoccaceae</taxon>
        <taxon>Pseudoprimorskyibacter</taxon>
    </lineage>
</organism>
<name>A0A2R8AYB4_9RHOB</name>
<dbReference type="Pfam" id="PF10077">
    <property type="entry name" value="DUF2314"/>
    <property type="match status" value="1"/>
</dbReference>
<dbReference type="RefSeq" id="WP_108886704.1">
    <property type="nucleotide sequence ID" value="NZ_OMOJ01000005.1"/>
</dbReference>
<evidence type="ECO:0000259" key="1">
    <source>
        <dbReference type="Pfam" id="PF10077"/>
    </source>
</evidence>
<proteinExistence type="predicted"/>
<protein>
    <recommendedName>
        <fullName evidence="1">DUF2314 domain-containing protein</fullName>
    </recommendedName>
</protein>
<dbReference type="Proteomes" id="UP000244904">
    <property type="component" value="Unassembled WGS sequence"/>
</dbReference>
<feature type="domain" description="DUF2314" evidence="1">
    <location>
        <begin position="52"/>
        <end position="162"/>
    </location>
</feature>
<reference evidence="3" key="1">
    <citation type="submission" date="2018-03" db="EMBL/GenBank/DDBJ databases">
        <authorList>
            <person name="Rodrigo-Torres L."/>
            <person name="Arahal R. D."/>
            <person name="Lucena T."/>
        </authorList>
    </citation>
    <scope>NUCLEOTIDE SEQUENCE [LARGE SCALE GENOMIC DNA]</scope>
    <source>
        <strain evidence="3">CECT 8871</strain>
    </source>
</reference>
<dbReference type="OrthoDB" id="121776at2"/>
<dbReference type="InterPro" id="IPR018756">
    <property type="entry name" value="DUF2314"/>
</dbReference>
<dbReference type="AlphaFoldDB" id="A0A2R8AYB4"/>
<accession>A0A2R8AYB4</accession>
<dbReference type="EMBL" id="OMOJ01000005">
    <property type="protein sequence ID" value="SPF80854.1"/>
    <property type="molecule type" value="Genomic_DNA"/>
</dbReference>
<evidence type="ECO:0000313" key="3">
    <source>
        <dbReference type="Proteomes" id="UP000244904"/>
    </source>
</evidence>